<dbReference type="PANTHER" id="PTHR30055:SF238">
    <property type="entry name" value="MYCOFACTOCIN BIOSYNTHESIS TRANSCRIPTIONAL REGULATOR MFTR-RELATED"/>
    <property type="match status" value="1"/>
</dbReference>
<dbReference type="InterPro" id="IPR041347">
    <property type="entry name" value="MftR_C"/>
</dbReference>
<protein>
    <submittedName>
        <fullName evidence="6">TetR family transcriptional regulator</fullName>
    </submittedName>
</protein>
<name>A0ABU8N8V2_9PSEU</name>
<dbReference type="Pfam" id="PF17754">
    <property type="entry name" value="TetR_C_14"/>
    <property type="match status" value="1"/>
</dbReference>
<organism evidence="6 7">
    <name type="scientific">Actinomycetospora aeridis</name>
    <dbReference type="NCBI Taxonomy" id="3129231"/>
    <lineage>
        <taxon>Bacteria</taxon>
        <taxon>Bacillati</taxon>
        <taxon>Actinomycetota</taxon>
        <taxon>Actinomycetes</taxon>
        <taxon>Pseudonocardiales</taxon>
        <taxon>Pseudonocardiaceae</taxon>
        <taxon>Actinomycetospora</taxon>
    </lineage>
</organism>
<feature type="DNA-binding region" description="H-T-H motif" evidence="4">
    <location>
        <begin position="29"/>
        <end position="48"/>
    </location>
</feature>
<evidence type="ECO:0000256" key="2">
    <source>
        <dbReference type="ARBA" id="ARBA00023125"/>
    </source>
</evidence>
<accession>A0ABU8N8V2</accession>
<feature type="domain" description="HTH tetR-type" evidence="5">
    <location>
        <begin position="6"/>
        <end position="66"/>
    </location>
</feature>
<dbReference type="InterPro" id="IPR001647">
    <property type="entry name" value="HTH_TetR"/>
</dbReference>
<dbReference type="Proteomes" id="UP001370100">
    <property type="component" value="Unassembled WGS sequence"/>
</dbReference>
<dbReference type="Pfam" id="PF00440">
    <property type="entry name" value="TetR_N"/>
    <property type="match status" value="1"/>
</dbReference>
<evidence type="ECO:0000256" key="1">
    <source>
        <dbReference type="ARBA" id="ARBA00023015"/>
    </source>
</evidence>
<dbReference type="Gene3D" id="1.10.357.10">
    <property type="entry name" value="Tetracycline Repressor, domain 2"/>
    <property type="match status" value="1"/>
</dbReference>
<dbReference type="PROSITE" id="PS50977">
    <property type="entry name" value="HTH_TETR_2"/>
    <property type="match status" value="1"/>
</dbReference>
<evidence type="ECO:0000313" key="7">
    <source>
        <dbReference type="Proteomes" id="UP001370100"/>
    </source>
</evidence>
<proteinExistence type="predicted"/>
<dbReference type="InterPro" id="IPR023772">
    <property type="entry name" value="DNA-bd_HTH_TetR-type_CS"/>
</dbReference>
<dbReference type="InterPro" id="IPR050109">
    <property type="entry name" value="HTH-type_TetR-like_transc_reg"/>
</dbReference>
<evidence type="ECO:0000256" key="3">
    <source>
        <dbReference type="ARBA" id="ARBA00023163"/>
    </source>
</evidence>
<reference evidence="6 7" key="1">
    <citation type="submission" date="2024-03" db="EMBL/GenBank/DDBJ databases">
        <title>Actinomycetospora sp. OC33-EN06, a novel actinomycete isolated from wild orchid (Aerides multiflora).</title>
        <authorList>
            <person name="Suriyachadkun C."/>
        </authorList>
    </citation>
    <scope>NUCLEOTIDE SEQUENCE [LARGE SCALE GENOMIC DNA]</scope>
    <source>
        <strain evidence="6 7">OC33-EN06</strain>
    </source>
</reference>
<keyword evidence="1" id="KW-0805">Transcription regulation</keyword>
<evidence type="ECO:0000313" key="6">
    <source>
        <dbReference type="EMBL" id="MEJ2888828.1"/>
    </source>
</evidence>
<dbReference type="PANTHER" id="PTHR30055">
    <property type="entry name" value="HTH-TYPE TRANSCRIPTIONAL REGULATOR RUTR"/>
    <property type="match status" value="1"/>
</dbReference>
<gene>
    <name evidence="6" type="ORF">WCD41_20380</name>
</gene>
<evidence type="ECO:0000256" key="4">
    <source>
        <dbReference type="PROSITE-ProRule" id="PRU00335"/>
    </source>
</evidence>
<dbReference type="RefSeq" id="WP_337715741.1">
    <property type="nucleotide sequence ID" value="NZ_JBBEGL010000005.1"/>
</dbReference>
<dbReference type="PRINTS" id="PR00455">
    <property type="entry name" value="HTHTETR"/>
</dbReference>
<dbReference type="EMBL" id="JBBEGL010000005">
    <property type="protein sequence ID" value="MEJ2888828.1"/>
    <property type="molecule type" value="Genomic_DNA"/>
</dbReference>
<evidence type="ECO:0000259" key="5">
    <source>
        <dbReference type="PROSITE" id="PS50977"/>
    </source>
</evidence>
<keyword evidence="2 4" id="KW-0238">DNA-binding</keyword>
<dbReference type="InterPro" id="IPR009057">
    <property type="entry name" value="Homeodomain-like_sf"/>
</dbReference>
<comment type="caution">
    <text evidence="6">The sequence shown here is derived from an EMBL/GenBank/DDBJ whole genome shotgun (WGS) entry which is preliminary data.</text>
</comment>
<sequence length="186" mass="20205">MVRWKPGARERLQAAALERFAAVGFDGTTVAEIAATAGLTERTFFRHFGDKREVLFAGQDEFESLFLQGIEAATGDDPIAIVASALESAAAFFPEERRSWSRARQHVIDADPGLQERELLKLSGLSGAMTDALQRRGLDPTPAALAAETGVTVFRVGFTTWIAEGEERTFVAILRAVLAELRALLA</sequence>
<keyword evidence="3" id="KW-0804">Transcription</keyword>
<keyword evidence="7" id="KW-1185">Reference proteome</keyword>
<dbReference type="PROSITE" id="PS01081">
    <property type="entry name" value="HTH_TETR_1"/>
    <property type="match status" value="1"/>
</dbReference>
<dbReference type="SUPFAM" id="SSF46689">
    <property type="entry name" value="Homeodomain-like"/>
    <property type="match status" value="1"/>
</dbReference>